<gene>
    <name evidence="2" type="ORF">E6C51_08500</name>
</gene>
<feature type="domain" description="Swt1-like HEPN" evidence="1">
    <location>
        <begin position="71"/>
        <end position="196"/>
    </location>
</feature>
<comment type="caution">
    <text evidence="2">The sequence shown here is derived from an EMBL/GenBank/DDBJ whole genome shotgun (WGS) entry which is preliminary data.</text>
</comment>
<dbReference type="EMBL" id="SSOA01000003">
    <property type="protein sequence ID" value="THF50873.1"/>
    <property type="molecule type" value="Genomic_DNA"/>
</dbReference>
<keyword evidence="3" id="KW-1185">Reference proteome</keyword>
<accession>A0A4S3ZY60</accession>
<dbReference type="Proteomes" id="UP000310754">
    <property type="component" value="Unassembled WGS sequence"/>
</dbReference>
<dbReference type="AlphaFoldDB" id="A0A4S3ZY60"/>
<reference evidence="2 3" key="1">
    <citation type="submission" date="2019-04" db="EMBL/GenBank/DDBJ databases">
        <title>Rhizobium terrae sp. nov., isolated from a paddy soil.</title>
        <authorList>
            <person name="Lin S.-Y."/>
            <person name="Hameed A."/>
            <person name="Huang H.-I."/>
            <person name="Young C.-C."/>
        </authorList>
    </citation>
    <scope>NUCLEOTIDE SEQUENCE [LARGE SCALE GENOMIC DNA]</scope>
    <source>
        <strain evidence="2 3">CC-HIH110</strain>
    </source>
</reference>
<evidence type="ECO:0000259" key="1">
    <source>
        <dbReference type="Pfam" id="PF18731"/>
    </source>
</evidence>
<dbReference type="RefSeq" id="WP_190235651.1">
    <property type="nucleotide sequence ID" value="NZ_SSOA01000003.1"/>
</dbReference>
<evidence type="ECO:0000313" key="3">
    <source>
        <dbReference type="Proteomes" id="UP000310754"/>
    </source>
</evidence>
<evidence type="ECO:0000313" key="2">
    <source>
        <dbReference type="EMBL" id="THF50873.1"/>
    </source>
</evidence>
<name>A0A4S3ZY60_9HYPH</name>
<organism evidence="2 3">
    <name type="scientific">Allorhizobium terrae</name>
    <dbReference type="NCBI Taxonomy" id="1848972"/>
    <lineage>
        <taxon>Bacteria</taxon>
        <taxon>Pseudomonadati</taxon>
        <taxon>Pseudomonadota</taxon>
        <taxon>Alphaproteobacteria</taxon>
        <taxon>Hyphomicrobiales</taxon>
        <taxon>Rhizobiaceae</taxon>
        <taxon>Rhizobium/Agrobacterium group</taxon>
        <taxon>Allorhizobium</taxon>
    </lineage>
</organism>
<sequence>MANREALDKIKSFGMTNQMIAEDLSSIEKKFDIEIGHLPKITENVENEYYPQLDADLRAEGARMSKHYEIFYSLETSIRRLVTETFEADLSISDWWNEKVPEATRNDVTLRIKKELDAGVSRRSQEPLDYTTFGELSVIITSNWSIFGSIFNSKKAIEKVFASLNALRNPIAHCCPLAEDEEVRLRLTVRDWFRLMEK</sequence>
<dbReference type="InterPro" id="IPR041650">
    <property type="entry name" value="HEPN_Swt1"/>
</dbReference>
<protein>
    <recommendedName>
        <fullName evidence="1">Swt1-like HEPN domain-containing protein</fullName>
    </recommendedName>
</protein>
<dbReference type="Pfam" id="PF18731">
    <property type="entry name" value="HEPN_Swt1"/>
    <property type="match status" value="1"/>
</dbReference>
<proteinExistence type="predicted"/>